<dbReference type="InterPro" id="IPR011051">
    <property type="entry name" value="RmlC_Cupin_sf"/>
</dbReference>
<name>A0ABP7QAH2_9BACT</name>
<gene>
    <name evidence="2" type="ORF">GCM10022407_25500</name>
</gene>
<comment type="caution">
    <text evidence="2">The sequence shown here is derived from an EMBL/GenBank/DDBJ whole genome shotgun (WGS) entry which is preliminary data.</text>
</comment>
<evidence type="ECO:0000313" key="3">
    <source>
        <dbReference type="Proteomes" id="UP001501556"/>
    </source>
</evidence>
<dbReference type="SUPFAM" id="SSF51182">
    <property type="entry name" value="RmlC-like cupins"/>
    <property type="match status" value="1"/>
</dbReference>
<evidence type="ECO:0000259" key="1">
    <source>
        <dbReference type="Pfam" id="PF07883"/>
    </source>
</evidence>
<evidence type="ECO:0000313" key="2">
    <source>
        <dbReference type="EMBL" id="GAA3979278.1"/>
    </source>
</evidence>
<dbReference type="Proteomes" id="UP001501556">
    <property type="component" value="Unassembled WGS sequence"/>
</dbReference>
<dbReference type="PANTHER" id="PTHR40112:SF1">
    <property type="entry name" value="H2HPP ISOMERASE"/>
    <property type="match status" value="1"/>
</dbReference>
<reference evidence="3" key="1">
    <citation type="journal article" date="2019" name="Int. J. Syst. Evol. Microbiol.">
        <title>The Global Catalogue of Microorganisms (GCM) 10K type strain sequencing project: providing services to taxonomists for standard genome sequencing and annotation.</title>
        <authorList>
            <consortium name="The Broad Institute Genomics Platform"/>
            <consortium name="The Broad Institute Genome Sequencing Center for Infectious Disease"/>
            <person name="Wu L."/>
            <person name="Ma J."/>
        </authorList>
    </citation>
    <scope>NUCLEOTIDE SEQUENCE [LARGE SCALE GENOMIC DNA]</scope>
    <source>
        <strain evidence="3">JCM 17217</strain>
    </source>
</reference>
<dbReference type="EMBL" id="BAABDI010000017">
    <property type="protein sequence ID" value="GAA3979278.1"/>
    <property type="molecule type" value="Genomic_DNA"/>
</dbReference>
<dbReference type="Gene3D" id="2.60.120.10">
    <property type="entry name" value="Jelly Rolls"/>
    <property type="match status" value="1"/>
</dbReference>
<dbReference type="InterPro" id="IPR025499">
    <property type="entry name" value="KdgF"/>
</dbReference>
<dbReference type="RefSeq" id="WP_345124971.1">
    <property type="nucleotide sequence ID" value="NZ_BAABDI010000017.1"/>
</dbReference>
<dbReference type="InterPro" id="IPR014710">
    <property type="entry name" value="RmlC-like_jellyroll"/>
</dbReference>
<keyword evidence="3" id="KW-1185">Reference proteome</keyword>
<accession>A0ABP7QAH2</accession>
<feature type="domain" description="Cupin type-2" evidence="1">
    <location>
        <begin position="38"/>
        <end position="101"/>
    </location>
</feature>
<dbReference type="Pfam" id="PF07883">
    <property type="entry name" value="Cupin_2"/>
    <property type="match status" value="1"/>
</dbReference>
<proteinExistence type="predicted"/>
<dbReference type="PIRSF" id="PIRSF029883">
    <property type="entry name" value="KdgF"/>
    <property type="match status" value="1"/>
</dbReference>
<dbReference type="InterPro" id="IPR052535">
    <property type="entry name" value="Bacilysin_H2HPP_isomerase"/>
</dbReference>
<protein>
    <submittedName>
        <fullName evidence="2">Cupin domain-containing protein</fullName>
    </submittedName>
</protein>
<dbReference type="InterPro" id="IPR013096">
    <property type="entry name" value="Cupin_2"/>
</dbReference>
<dbReference type="PANTHER" id="PTHR40112">
    <property type="entry name" value="H2HPP ISOMERASE"/>
    <property type="match status" value="1"/>
</dbReference>
<sequence length="125" mass="14449">METARQVTKYAWDDMPKEQLSDQLSRRLITGDKMMLAHVYLKKGCVVPLHHHENEQITYILEGALRFHIGAEDGEEIIVRAGEVLHIPSNVPHMAEALEDTLDVDIFSPPRQDWLDKSDDYLRQK</sequence>
<organism evidence="2 3">
    <name type="scientific">Hymenobacter antarcticus</name>
    <dbReference type="NCBI Taxonomy" id="486270"/>
    <lineage>
        <taxon>Bacteria</taxon>
        <taxon>Pseudomonadati</taxon>
        <taxon>Bacteroidota</taxon>
        <taxon>Cytophagia</taxon>
        <taxon>Cytophagales</taxon>
        <taxon>Hymenobacteraceae</taxon>
        <taxon>Hymenobacter</taxon>
    </lineage>
</organism>
<dbReference type="CDD" id="cd02238">
    <property type="entry name" value="cupin_KdgF"/>
    <property type="match status" value="1"/>
</dbReference>